<dbReference type="Proteomes" id="UP000815325">
    <property type="component" value="Unassembled WGS sequence"/>
</dbReference>
<feature type="transmembrane region" description="Helical" evidence="1">
    <location>
        <begin position="161"/>
        <end position="180"/>
    </location>
</feature>
<protein>
    <submittedName>
        <fullName evidence="2">Uncharacterized protein</fullName>
    </submittedName>
</protein>
<feature type="transmembrane region" description="Helical" evidence="1">
    <location>
        <begin position="84"/>
        <end position="104"/>
    </location>
</feature>
<evidence type="ECO:0000256" key="1">
    <source>
        <dbReference type="SAM" id="Phobius"/>
    </source>
</evidence>
<accession>A0ABQ7GSW0</accession>
<evidence type="ECO:0000313" key="3">
    <source>
        <dbReference type="Proteomes" id="UP000815325"/>
    </source>
</evidence>
<comment type="caution">
    <text evidence="2">The sequence shown here is derived from an EMBL/GenBank/DDBJ whole genome shotgun (WGS) entry which is preliminary data.</text>
</comment>
<keyword evidence="1" id="KW-0812">Transmembrane</keyword>
<gene>
    <name evidence="2" type="ORF">DUNSADRAFT_4019</name>
</gene>
<organism evidence="2 3">
    <name type="scientific">Dunaliella salina</name>
    <name type="common">Green alga</name>
    <name type="synonym">Protococcus salinus</name>
    <dbReference type="NCBI Taxonomy" id="3046"/>
    <lineage>
        <taxon>Eukaryota</taxon>
        <taxon>Viridiplantae</taxon>
        <taxon>Chlorophyta</taxon>
        <taxon>core chlorophytes</taxon>
        <taxon>Chlorophyceae</taxon>
        <taxon>CS clade</taxon>
        <taxon>Chlamydomonadales</taxon>
        <taxon>Dunaliellaceae</taxon>
        <taxon>Dunaliella</taxon>
    </lineage>
</organism>
<name>A0ABQ7GSW0_DUNSA</name>
<proteinExistence type="predicted"/>
<sequence length="266" mass="29037">MGVNNPTCTYEMECRAGGPHFYTVHDLKAAHFKQPGKEGTVRDMREMSTAEVHSWVDTLIHSTLLYLPQRKTMLHSTGLKVGQCLMLLLSIAGGVVVIGGLGAATNQCRENAYDLGGKTTDEEYTVGLATAATKHLQPFPTSFPDGESAAYDCGIHLSLDWWLVAYEVFTFIYGILAVFVEFFHCKPTVMSIFAIKIMLATLITSVYVKLAYMIGGGDHSDLKMGQYTRTGAAGGIIILVANYVFLFLFGADEAEAVPESSVEIQK</sequence>
<dbReference type="EMBL" id="MU069606">
    <property type="protein sequence ID" value="KAF5837709.1"/>
    <property type="molecule type" value="Genomic_DNA"/>
</dbReference>
<keyword evidence="1" id="KW-0472">Membrane</keyword>
<feature type="transmembrane region" description="Helical" evidence="1">
    <location>
        <begin position="232"/>
        <end position="251"/>
    </location>
</feature>
<reference evidence="2" key="1">
    <citation type="submission" date="2017-08" db="EMBL/GenBank/DDBJ databases">
        <authorList>
            <person name="Polle J.E."/>
            <person name="Barry K."/>
            <person name="Cushman J."/>
            <person name="Schmutz J."/>
            <person name="Tran D."/>
            <person name="Hathwaick L.T."/>
            <person name="Yim W.C."/>
            <person name="Jenkins J."/>
            <person name="Mckie-Krisberg Z.M."/>
            <person name="Prochnik S."/>
            <person name="Lindquist E."/>
            <person name="Dockter R.B."/>
            <person name="Adam C."/>
            <person name="Molina H."/>
            <person name="Bunkerborg J."/>
            <person name="Jin E."/>
            <person name="Buchheim M."/>
            <person name="Magnuson J."/>
        </authorList>
    </citation>
    <scope>NUCLEOTIDE SEQUENCE</scope>
    <source>
        <strain evidence="2">CCAP 19/18</strain>
    </source>
</reference>
<keyword evidence="3" id="KW-1185">Reference proteome</keyword>
<evidence type="ECO:0000313" key="2">
    <source>
        <dbReference type="EMBL" id="KAF5837709.1"/>
    </source>
</evidence>
<keyword evidence="1" id="KW-1133">Transmembrane helix</keyword>
<feature type="transmembrane region" description="Helical" evidence="1">
    <location>
        <begin position="192"/>
        <end position="212"/>
    </location>
</feature>